<dbReference type="Pfam" id="PF12146">
    <property type="entry name" value="Hydrolase_4"/>
    <property type="match status" value="1"/>
</dbReference>
<dbReference type="Gene3D" id="3.40.50.1820">
    <property type="entry name" value="alpha/beta hydrolase"/>
    <property type="match status" value="1"/>
</dbReference>
<keyword evidence="3" id="KW-1185">Reference proteome</keyword>
<evidence type="ECO:0000313" key="3">
    <source>
        <dbReference type="Proteomes" id="UP000295351"/>
    </source>
</evidence>
<dbReference type="EMBL" id="SLVX01000025">
    <property type="protein sequence ID" value="TCN35948.1"/>
    <property type="molecule type" value="Genomic_DNA"/>
</dbReference>
<feature type="domain" description="Serine aminopeptidase S33" evidence="1">
    <location>
        <begin position="29"/>
        <end position="140"/>
    </location>
</feature>
<dbReference type="SUPFAM" id="SSF53474">
    <property type="entry name" value="alpha/beta-Hydrolases"/>
    <property type="match status" value="1"/>
</dbReference>
<dbReference type="AlphaFoldDB" id="A0A4R2C666"/>
<dbReference type="Proteomes" id="UP000295351">
    <property type="component" value="Unassembled WGS sequence"/>
</dbReference>
<sequence length="250" mass="26411">MPNEVVSYEVEMRGYVLHASYFGPRDRSALLLHGGGNTASADIFPLRVDLAERGIGTLALDHRGHGLTGGDVQKSSLALRVDEARAAIEAVRPRNLLGAVSMSMGGYVAVRLSQTVSLNALVMIAPAMYVGQAFTVPFGPAFSAIIRRYESWRDSDAFDILRRFGGRVLIVAGEEDRTIPAGVIEACADAMPSDCSAVISLPGVDHFVMSRLRAGPADRLAGILDRMAAALLGDDQGCASAISAPGRAEA</sequence>
<name>A0A4R2C666_SHIGR</name>
<evidence type="ECO:0000259" key="1">
    <source>
        <dbReference type="Pfam" id="PF12146"/>
    </source>
</evidence>
<dbReference type="InterPro" id="IPR022742">
    <property type="entry name" value="Hydrolase_4"/>
</dbReference>
<dbReference type="RefSeq" id="WP_162853171.1">
    <property type="nucleotide sequence ID" value="NZ_BAABEI010000012.1"/>
</dbReference>
<organism evidence="2 3">
    <name type="scientific">Shinella granuli</name>
    <dbReference type="NCBI Taxonomy" id="323621"/>
    <lineage>
        <taxon>Bacteria</taxon>
        <taxon>Pseudomonadati</taxon>
        <taxon>Pseudomonadota</taxon>
        <taxon>Alphaproteobacteria</taxon>
        <taxon>Hyphomicrobiales</taxon>
        <taxon>Rhizobiaceae</taxon>
        <taxon>Shinella</taxon>
    </lineage>
</organism>
<evidence type="ECO:0000313" key="2">
    <source>
        <dbReference type="EMBL" id="TCN35948.1"/>
    </source>
</evidence>
<accession>A0A4R2C666</accession>
<dbReference type="InterPro" id="IPR029058">
    <property type="entry name" value="AB_hydrolase_fold"/>
</dbReference>
<reference evidence="2 3" key="1">
    <citation type="submission" date="2019-03" db="EMBL/GenBank/DDBJ databases">
        <title>Genomic Encyclopedia of Type Strains, Phase IV (KMG-IV): sequencing the most valuable type-strain genomes for metagenomic binning, comparative biology and taxonomic classification.</title>
        <authorList>
            <person name="Goeker M."/>
        </authorList>
    </citation>
    <scope>NUCLEOTIDE SEQUENCE [LARGE SCALE GENOMIC DNA]</scope>
    <source>
        <strain evidence="2 3">DSM 18401</strain>
    </source>
</reference>
<proteinExistence type="predicted"/>
<comment type="caution">
    <text evidence="2">The sequence shown here is derived from an EMBL/GenBank/DDBJ whole genome shotgun (WGS) entry which is preliminary data.</text>
</comment>
<protein>
    <recommendedName>
        <fullName evidence="1">Serine aminopeptidase S33 domain-containing protein</fullName>
    </recommendedName>
</protein>
<gene>
    <name evidence="2" type="ORF">EV665_12518</name>
</gene>